<evidence type="ECO:0000313" key="1">
    <source>
        <dbReference type="EMBL" id="UOB16508.1"/>
    </source>
</evidence>
<protein>
    <submittedName>
        <fullName evidence="1">Uncharacterized protein</fullName>
    </submittedName>
</protein>
<keyword evidence="2" id="KW-1185">Reference proteome</keyword>
<dbReference type="AlphaFoldDB" id="A0A9E7D0Y6"/>
<accession>A0A9E7D0Y6</accession>
<gene>
    <name evidence="1" type="ORF">MQE35_12260</name>
</gene>
<dbReference type="EMBL" id="CP094358">
    <property type="protein sequence ID" value="UOB16508.1"/>
    <property type="molecule type" value="Genomic_DNA"/>
</dbReference>
<name>A0A9E7D0Y6_9FLAO</name>
<dbReference type="SUPFAM" id="SSF52402">
    <property type="entry name" value="Adenine nucleotide alpha hydrolases-like"/>
    <property type="match status" value="1"/>
</dbReference>
<dbReference type="InterPro" id="IPR014729">
    <property type="entry name" value="Rossmann-like_a/b/a_fold"/>
</dbReference>
<dbReference type="Proteomes" id="UP000831290">
    <property type="component" value="Chromosome"/>
</dbReference>
<proteinExistence type="predicted"/>
<dbReference type="KEGG" id="fbm:MQE35_12260"/>
<reference evidence="1" key="1">
    <citation type="submission" date="2022-03" db="EMBL/GenBank/DDBJ databases">
        <title>Description of Abyssus ytuae gen. nov., sp. nov., a novel member of the family Flavobacteriaceae isolated from the sediment of Mariana Trench.</title>
        <authorList>
            <person name="Zhang J."/>
            <person name="Xu X."/>
        </authorList>
    </citation>
    <scope>NUCLEOTIDE SEQUENCE</scope>
    <source>
        <strain evidence="1">MT3330</strain>
    </source>
</reference>
<dbReference type="RefSeq" id="WP_255841710.1">
    <property type="nucleotide sequence ID" value="NZ_CP094358.1"/>
</dbReference>
<sequence length="392" mass="45505">MDITFNTAHGKFGLDIPNYNITLIELCKFNNLPFQSICFYKKNNKNELEIIKDVYTHTINDLKDNNIVEIILQPNRNINFSKILNKDILIQNINENFSSEYTFQSSNFQEIVNVEFNPDECFRYIYKCTNDFFNSIDIDDRKIVIGISGGGDSNTLLKALINCDKIDKNQIIAVMCTGLNVWDSAKERAKYICNEAGVELKFVESREICDIIGKRRSENWDEAFFEVFEDSDIDALGTLIVRKVLQHYVEKHNAQAMVTGLNLEDLLAESFFQITKKKLPLPFPIRTIDNIPLWFPLFEVPKKILDGCYPKFSLENYEQRNADKLINRAVPYYFSQMTSSILPGYEFDLLNGFKELSKLNTSPFHYDEKLGFEVTEPVSEELIGKWKYFTIC</sequence>
<evidence type="ECO:0000313" key="2">
    <source>
        <dbReference type="Proteomes" id="UP000831290"/>
    </source>
</evidence>
<organism evidence="1 2">
    <name type="scientific">Abyssalbus ytuae</name>
    <dbReference type="NCBI Taxonomy" id="2926907"/>
    <lineage>
        <taxon>Bacteria</taxon>
        <taxon>Pseudomonadati</taxon>
        <taxon>Bacteroidota</taxon>
        <taxon>Flavobacteriia</taxon>
        <taxon>Flavobacteriales</taxon>
        <taxon>Flavobacteriaceae</taxon>
        <taxon>Abyssalbus</taxon>
    </lineage>
</organism>
<dbReference type="Gene3D" id="3.40.50.620">
    <property type="entry name" value="HUPs"/>
    <property type="match status" value="1"/>
</dbReference>